<keyword evidence="1" id="KW-0472">Membrane</keyword>
<feature type="transmembrane region" description="Helical" evidence="1">
    <location>
        <begin position="393"/>
        <end position="411"/>
    </location>
</feature>
<feature type="transmembrane region" description="Helical" evidence="1">
    <location>
        <begin position="296"/>
        <end position="316"/>
    </location>
</feature>
<protein>
    <recommendedName>
        <fullName evidence="4">Glycosyltransferase RgtA/B/C/D-like domain-containing protein</fullName>
    </recommendedName>
</protein>
<evidence type="ECO:0000313" key="2">
    <source>
        <dbReference type="EMBL" id="CCF83156.1"/>
    </source>
</evidence>
<evidence type="ECO:0008006" key="4">
    <source>
        <dbReference type="Google" id="ProtNLM"/>
    </source>
</evidence>
<dbReference type="AlphaFoldDB" id="I4EEP4"/>
<evidence type="ECO:0000313" key="3">
    <source>
        <dbReference type="Proteomes" id="UP000004221"/>
    </source>
</evidence>
<evidence type="ECO:0000256" key="1">
    <source>
        <dbReference type="SAM" id="Phobius"/>
    </source>
</evidence>
<organism evidence="2 3">
    <name type="scientific">Nitrolancea hollandica Lb</name>
    <dbReference type="NCBI Taxonomy" id="1129897"/>
    <lineage>
        <taxon>Bacteria</taxon>
        <taxon>Pseudomonadati</taxon>
        <taxon>Thermomicrobiota</taxon>
        <taxon>Thermomicrobia</taxon>
        <taxon>Sphaerobacterales</taxon>
        <taxon>Sphaerobacterineae</taxon>
        <taxon>Sphaerobacteraceae</taxon>
        <taxon>Nitrolancea</taxon>
    </lineage>
</organism>
<accession>I4EEP4</accession>
<feature type="transmembrane region" description="Helical" evidence="1">
    <location>
        <begin position="224"/>
        <end position="245"/>
    </location>
</feature>
<keyword evidence="3" id="KW-1185">Reference proteome</keyword>
<feature type="transmembrane region" description="Helical" evidence="1">
    <location>
        <begin position="190"/>
        <end position="212"/>
    </location>
</feature>
<feature type="transmembrane region" description="Helical" evidence="1">
    <location>
        <begin position="143"/>
        <end position="160"/>
    </location>
</feature>
<gene>
    <name evidence="2" type="ORF">NITHO_1960003</name>
</gene>
<feature type="transmembrane region" description="Helical" evidence="1">
    <location>
        <begin position="360"/>
        <end position="381"/>
    </location>
</feature>
<dbReference type="RefSeq" id="WP_008476008.1">
    <property type="nucleotide sequence ID" value="NZ_CAGS01000108.1"/>
</dbReference>
<dbReference type="EMBL" id="CAGS01000108">
    <property type="protein sequence ID" value="CCF83156.1"/>
    <property type="molecule type" value="Genomic_DNA"/>
</dbReference>
<proteinExistence type="predicted"/>
<reference evidence="2 3" key="1">
    <citation type="journal article" date="2012" name="ISME J.">
        <title>Nitrification expanded: discovery, physiology and genomics of a nitrite-oxidizing bacterium from the phylum Chloroflexi.</title>
        <authorList>
            <person name="Sorokin D.Y."/>
            <person name="Lucker S."/>
            <person name="Vejmelkova D."/>
            <person name="Kostrikina N.A."/>
            <person name="Kleerebezem R."/>
            <person name="Rijpstra W.I."/>
            <person name="Damste J.S."/>
            <person name="Le Paslier D."/>
            <person name="Muyzer G."/>
            <person name="Wagner M."/>
            <person name="van Loosdrecht M.C."/>
            <person name="Daims H."/>
        </authorList>
    </citation>
    <scope>NUCLEOTIDE SEQUENCE [LARGE SCALE GENOMIC DNA]</scope>
    <source>
        <strain evidence="3">none</strain>
    </source>
</reference>
<dbReference type="Proteomes" id="UP000004221">
    <property type="component" value="Unassembled WGS sequence"/>
</dbReference>
<dbReference type="OrthoDB" id="154801at2"/>
<feature type="transmembrane region" description="Helical" evidence="1">
    <location>
        <begin position="12"/>
        <end position="31"/>
    </location>
</feature>
<keyword evidence="1" id="KW-1133">Transmembrane helix</keyword>
<feature type="transmembrane region" description="Helical" evidence="1">
    <location>
        <begin position="328"/>
        <end position="348"/>
    </location>
</feature>
<comment type="caution">
    <text evidence="2">The sequence shown here is derived from an EMBL/GenBank/DDBJ whole genome shotgun (WGS) entry which is preliminary data.</text>
</comment>
<name>I4EEP4_9BACT</name>
<keyword evidence="1" id="KW-0812">Transmembrane</keyword>
<feature type="transmembrane region" description="Helical" evidence="1">
    <location>
        <begin position="89"/>
        <end position="109"/>
    </location>
</feature>
<feature type="transmembrane region" description="Helical" evidence="1">
    <location>
        <begin position="167"/>
        <end position="184"/>
    </location>
</feature>
<sequence>MTVVRRPGRESSWPALLPVGYALAITIYVALRYGYRWGEQDTGQFAETIRGVIVSGSIIPASGAYAHGYGYQAIAAVVALVSGLTVSQVQLIVLPFLTLVIALIAFVAFRALIGNSLLAGLSALLLFIQPEFVFVVERGNHEKITHTLVLVLVFLLAASLTRARTTGMVAGFILAFYLGAWALIATNSFFASSFMASLALALCGGLVTLWFSRSPALERGAMRRLVYTVLSCLALFFVFVVYVYAPARYNYGQLQTLIEKLSVLFLSFEPQGNPYEAVGSSPIAWAAPWVYPVVSAFNWLILLSSALAWVWLAVRFKRERLGPGQRRLLLLWLLAAAFAFEVLVSVVVDLSGFLGANLQIRLFPLFMLFGIPLVIVAGAELAGRINGPLARRAMTVALVVLLSVFATTGVLKATNDPLVSNKWLFFTGNEQQALSWVDSRLERQEIWEGLDERLQEMQKIYQPVAPDRGNRFVVNKAGESTRFITMSEVIRRRSIRLNTPVPDISGSDRIYDNGGAQIFHRVPRTPYQP</sequence>